<evidence type="ECO:0000256" key="1">
    <source>
        <dbReference type="SAM" id="Phobius"/>
    </source>
</evidence>
<dbReference type="EMBL" id="JACIJP010000001">
    <property type="protein sequence ID" value="MBB6122852.1"/>
    <property type="molecule type" value="Genomic_DNA"/>
</dbReference>
<sequence>MRFGRSHPDQLPFEWSKDTQIERIIEARVAIRAEAAALRWRVRLILIETVLMASLVLAAGLVLHQPTGMVLRGAAMVGAACLVSGLLLIALAAFTGQLIARYRRWRGQ</sequence>
<protein>
    <submittedName>
        <fullName evidence="2">Uncharacterized protein</fullName>
    </submittedName>
</protein>
<dbReference type="RefSeq" id="WP_184077310.1">
    <property type="nucleotide sequence ID" value="NZ_JACIJP010000001.1"/>
</dbReference>
<feature type="transmembrane region" description="Helical" evidence="1">
    <location>
        <begin position="42"/>
        <end position="63"/>
    </location>
</feature>
<dbReference type="Proteomes" id="UP000552700">
    <property type="component" value="Unassembled WGS sequence"/>
</dbReference>
<keyword evidence="3" id="KW-1185">Reference proteome</keyword>
<accession>A0A841IXI4</accession>
<evidence type="ECO:0000313" key="3">
    <source>
        <dbReference type="Proteomes" id="UP000552700"/>
    </source>
</evidence>
<keyword evidence="1" id="KW-0472">Membrane</keyword>
<feature type="transmembrane region" description="Helical" evidence="1">
    <location>
        <begin position="75"/>
        <end position="100"/>
    </location>
</feature>
<keyword evidence="1" id="KW-0812">Transmembrane</keyword>
<name>A0A841IXI4_9SPHN</name>
<gene>
    <name evidence="2" type="ORF">FHS92_000559</name>
</gene>
<dbReference type="AlphaFoldDB" id="A0A841IXI4"/>
<organism evidence="2 3">
    <name type="scientific">Sphingobium subterraneum</name>
    <dbReference type="NCBI Taxonomy" id="627688"/>
    <lineage>
        <taxon>Bacteria</taxon>
        <taxon>Pseudomonadati</taxon>
        <taxon>Pseudomonadota</taxon>
        <taxon>Alphaproteobacteria</taxon>
        <taxon>Sphingomonadales</taxon>
        <taxon>Sphingomonadaceae</taxon>
        <taxon>Sphingobium</taxon>
    </lineage>
</organism>
<reference evidence="2 3" key="1">
    <citation type="submission" date="2020-08" db="EMBL/GenBank/DDBJ databases">
        <title>Genomic Encyclopedia of Type Strains, Phase IV (KMG-IV): sequencing the most valuable type-strain genomes for metagenomic binning, comparative biology and taxonomic classification.</title>
        <authorList>
            <person name="Goeker M."/>
        </authorList>
    </citation>
    <scope>NUCLEOTIDE SEQUENCE [LARGE SCALE GENOMIC DNA]</scope>
    <source>
        <strain evidence="2 3">DSM 102255</strain>
    </source>
</reference>
<comment type="caution">
    <text evidence="2">The sequence shown here is derived from an EMBL/GenBank/DDBJ whole genome shotgun (WGS) entry which is preliminary data.</text>
</comment>
<evidence type="ECO:0000313" key="2">
    <source>
        <dbReference type="EMBL" id="MBB6122852.1"/>
    </source>
</evidence>
<keyword evidence="1" id="KW-1133">Transmembrane helix</keyword>
<proteinExistence type="predicted"/>